<sequence>MPIRRYAFAVAGTAALLAGTVGCASDTTPEPTTTAAPVPSPDGGATGTAPGSVIPGDSGGVTTTQAQQLCSDMEAQLQNWRTYTPTIGKGGLNTVVGTWAAQNGINMIDLVAHKARIDVITTAQCPDVRDGALYALEIPDLASGLIGF</sequence>
<dbReference type="PROSITE" id="PS51257">
    <property type="entry name" value="PROKAR_LIPOPROTEIN"/>
    <property type="match status" value="1"/>
</dbReference>
<feature type="signal peptide" evidence="2">
    <location>
        <begin position="1"/>
        <end position="24"/>
    </location>
</feature>
<evidence type="ECO:0008006" key="5">
    <source>
        <dbReference type="Google" id="ProtNLM"/>
    </source>
</evidence>
<evidence type="ECO:0000313" key="4">
    <source>
        <dbReference type="Proteomes" id="UP001597286"/>
    </source>
</evidence>
<protein>
    <recommendedName>
        <fullName evidence="5">Lipoprotein</fullName>
    </recommendedName>
</protein>
<keyword evidence="4" id="KW-1185">Reference proteome</keyword>
<dbReference type="EMBL" id="JBHUFB010000010">
    <property type="protein sequence ID" value="MFD1813121.1"/>
    <property type="molecule type" value="Genomic_DNA"/>
</dbReference>
<keyword evidence="2" id="KW-0732">Signal</keyword>
<reference evidence="4" key="1">
    <citation type="journal article" date="2019" name="Int. J. Syst. Evol. Microbiol.">
        <title>The Global Catalogue of Microorganisms (GCM) 10K type strain sequencing project: providing services to taxonomists for standard genome sequencing and annotation.</title>
        <authorList>
            <consortium name="The Broad Institute Genomics Platform"/>
            <consortium name="The Broad Institute Genome Sequencing Center for Infectious Disease"/>
            <person name="Wu L."/>
            <person name="Ma J."/>
        </authorList>
    </citation>
    <scope>NUCLEOTIDE SEQUENCE [LARGE SCALE GENOMIC DNA]</scope>
    <source>
        <strain evidence="4">DT72</strain>
    </source>
</reference>
<feature type="chain" id="PRO_5045458303" description="Lipoprotein" evidence="2">
    <location>
        <begin position="25"/>
        <end position="148"/>
    </location>
</feature>
<feature type="compositionally biased region" description="Low complexity" evidence="1">
    <location>
        <begin position="27"/>
        <end position="37"/>
    </location>
</feature>
<gene>
    <name evidence="3" type="ORF">ACFSJG_12900</name>
</gene>
<dbReference type="RefSeq" id="WP_378485614.1">
    <property type="nucleotide sequence ID" value="NZ_JBHUFB010000010.1"/>
</dbReference>
<evidence type="ECO:0000313" key="3">
    <source>
        <dbReference type="EMBL" id="MFD1813121.1"/>
    </source>
</evidence>
<accession>A0ABW4P514</accession>
<evidence type="ECO:0000256" key="1">
    <source>
        <dbReference type="SAM" id="MobiDB-lite"/>
    </source>
</evidence>
<evidence type="ECO:0000256" key="2">
    <source>
        <dbReference type="SAM" id="SignalP"/>
    </source>
</evidence>
<proteinExistence type="predicted"/>
<comment type="caution">
    <text evidence="3">The sequence shown here is derived from an EMBL/GenBank/DDBJ whole genome shotgun (WGS) entry which is preliminary data.</text>
</comment>
<feature type="region of interest" description="Disordered" evidence="1">
    <location>
        <begin position="27"/>
        <end position="63"/>
    </location>
</feature>
<name>A0ABW4P514_9NOCA</name>
<dbReference type="Proteomes" id="UP001597286">
    <property type="component" value="Unassembled WGS sequence"/>
</dbReference>
<organism evidence="3 4">
    <name type="scientific">Rhodococcus gannanensis</name>
    <dbReference type="NCBI Taxonomy" id="1960308"/>
    <lineage>
        <taxon>Bacteria</taxon>
        <taxon>Bacillati</taxon>
        <taxon>Actinomycetota</taxon>
        <taxon>Actinomycetes</taxon>
        <taxon>Mycobacteriales</taxon>
        <taxon>Nocardiaceae</taxon>
        <taxon>Rhodococcus</taxon>
    </lineage>
</organism>